<feature type="compositionally biased region" description="Polar residues" evidence="9">
    <location>
        <begin position="90"/>
        <end position="113"/>
    </location>
</feature>
<organism evidence="12 13">
    <name type="scientific">Macrostomum lignano</name>
    <dbReference type="NCBI Taxonomy" id="282301"/>
    <lineage>
        <taxon>Eukaryota</taxon>
        <taxon>Metazoa</taxon>
        <taxon>Spiralia</taxon>
        <taxon>Lophotrochozoa</taxon>
        <taxon>Platyhelminthes</taxon>
        <taxon>Rhabditophora</taxon>
        <taxon>Macrostomorpha</taxon>
        <taxon>Macrostomida</taxon>
        <taxon>Macrostomidae</taxon>
        <taxon>Macrostomum</taxon>
    </lineage>
</organism>
<evidence type="ECO:0000313" key="13">
    <source>
        <dbReference type="WBParaSite" id="maker-uti_cns_0011463-snap-gene-0.6-mRNA-1"/>
    </source>
</evidence>
<feature type="compositionally biased region" description="Polar residues" evidence="9">
    <location>
        <begin position="199"/>
        <end position="220"/>
    </location>
</feature>
<dbReference type="CDD" id="cd00037">
    <property type="entry name" value="CLECT"/>
    <property type="match status" value="1"/>
</dbReference>
<keyword evidence="7" id="KW-0233">DNA recombination</keyword>
<dbReference type="InterPro" id="IPR016024">
    <property type="entry name" value="ARM-type_fold"/>
</dbReference>
<feature type="region of interest" description="Disordered" evidence="9">
    <location>
        <begin position="198"/>
        <end position="220"/>
    </location>
</feature>
<evidence type="ECO:0000256" key="8">
    <source>
        <dbReference type="SAM" id="Coils"/>
    </source>
</evidence>
<evidence type="ECO:0000256" key="7">
    <source>
        <dbReference type="ARBA" id="ARBA00023172"/>
    </source>
</evidence>
<evidence type="ECO:0000256" key="1">
    <source>
        <dbReference type="ARBA" id="ARBA00010394"/>
    </source>
</evidence>
<dbReference type="SUPFAM" id="SSF56349">
    <property type="entry name" value="DNA breaking-rejoining enzymes"/>
    <property type="match status" value="1"/>
</dbReference>
<dbReference type="Pfam" id="PF02037">
    <property type="entry name" value="SAP"/>
    <property type="match status" value="1"/>
</dbReference>
<feature type="domain" description="C-type lectin" evidence="10">
    <location>
        <begin position="728"/>
        <end position="851"/>
    </location>
</feature>
<comment type="similarity">
    <text evidence="1">Belongs to the importin alpha family.</text>
</comment>
<dbReference type="SMART" id="SM00513">
    <property type="entry name" value="SAP"/>
    <property type="match status" value="1"/>
</dbReference>
<feature type="region of interest" description="Disordered" evidence="9">
    <location>
        <begin position="508"/>
        <end position="530"/>
    </location>
</feature>
<keyword evidence="12" id="KW-1185">Reference proteome</keyword>
<sequence>SKPQQAKFLQANFLQAKFGKQTLASKIPQANFGKQTLAGKIRQAKFGKQSSASKIPQAKFGKQTSASKIPQANFSKKTLASKIPQAKFGKQTSTSKARQANFGKQNSCKQTSASKLRQAKFRKQSSASKVRQAKFLQAKFGRVEEVASSLSEVAALPPESKIVALHLWMTRVRVGNEKGKQLARKGEPIVNKKLRPVTKLSTTASRSTPEATSASQLQSVTDLSMPQLKTALQARKLPTKGSKAALRTRLCDAIPNKRLAADTPNRTSHREPPRDSDGSSDGGSSRRSKGGGTSLGGAALDEEIELTRRRIELLRLQKEEAELRRTFIVGKPARLAAEAANNLLCEAANNLLREAKREASHADSIACDAFSFNFLPARDIAQPACLPASDVVQPACLPASEVAQPACLPASDVAQPACLPASDIAQPACLPASDVAQPACLTASDVAQPACLTASNVTQPACLPGSDATKPACLSASVIDPAYWLANDCPPVDPCRCGDLIVAVWEEPHSGHEMPPKKKRKKGGKKKKDPAVLEMEEKVARGIKENMSLREGIAQRKDLTRKALAAGVEAASTKDGAVRELEEMQEEAADVNAYMSKQYKMMQAQMGLQVNQLERDLHRANEDLAERTAELADLRRELERTVREKDEKISSLELKMQNLHSQYQNMLHSSLDSLIEKLKSEWLGFEEKETGLHQQYKSALLDLLTLLTLLLLAKLSTALDCPPPYAIEAGKCIYTRRNDIYTWCQANEICQSMDGELINQYESLKVLDNMPSAVSAGCRLWYGVSDLADERDTLKGGWQRINDYGNVPYNTSLWYMGMPSSLGNQDCISSSTATVQFIDTECSNLRGFMCEYVAPKSTVPAFKLAVWKRTQFKRTSYNYDANYCFKDVEVDSVIECAAAATSEGSTRRALFNTMTKKCRLLQFTDAQVDEWIETGANWVKFSPMVSTISAKLGTRPSNMPNLYRRCPPKTYTSNMLVSNSVPEANTGVKVTGNGKNSYSRHNRILHGDTTGLLVLKERHEWNACDWNYLLKMFILEVRKVDGTKYNATTLRDIFSMMQHYLQYTLKKELNLWKDAACRDARMALDAAMKEATREGLVPGTNASSPIPATLEEELWQKGRLATTSPKLLLFTLVFYLGKQFALRGGTELHGLRYSCEIQLQHEDGQELLVYCENRATKTNNAGIKRRFVPLKTVKASHTADHDRCLPCIYKLYVDKRPENCTVQNLFLAWMRSDASIQQGRWYQNAPVGRHSLDGIVRELTAPLTGVTERYTNQSLRKTCASTLHRAGFAREDIARVTGHSSTAIERYIQFDVQDHVKVSHALQSGGQSSSLSIDTEPERSVEAMEQSNVVTANPAKKMRLNINGNTNTVEIVFDPDELLGVVNGLLRHAGLVHVGQSLQIGHGLSLLLLGGLGDSQGCAQQKSESELPLHNCLTKPYSTTSHQAERKQASSNAEISIENFEIINCTLANQSNSKFDTMSEEVSTPGSTTDRLMRMQLSPSAPTAANVGESPAPEAEDLDELIAQIVSNDPPTRFFGIQNLRRRVCDDRESSYARLLRSPAFDVILEGLGNSQLPDMQYECAWVLTNLLSGRQEKFDLLARGGLCQPLVKLLDAGASADRTREQACWALANIVGECAEWRDQTLVCGLLPALTSLLDSRPSSGVLDATSLLLVNLFRDHEPRVSFEVAKTLVPYLMQLMDHPHRSLVPHLLWAMSYLIEDSEPRASLLLREDVLHHLRRCLTSGDDNELIPALRVFGNFASSMTLLPNCVLADNLLAKMRPLLDHSDAKVRLQVLFFTSIASDGPDTFLDQIADAGFLPRVGQILLEADEREKREAFWIVPNFVITRGNKFKNLVVENCLEGFLETLTLSDTELTHCVLLSVRELLISAARRKSEDSGQSFESLRKQIEHCGGLKKIELVQNLADNDLAQMSRQIIDDFFVHNGALYETNSAAGLDEGANPGSEPAADVGEVGAVAAGETANEAINQATNEGSNESTNQATTKLPMKLQKAKLQTKLPTKLQATNQATKLKK</sequence>
<dbReference type="PANTHER" id="PTHR23316">
    <property type="entry name" value="IMPORTIN ALPHA"/>
    <property type="match status" value="1"/>
</dbReference>
<dbReference type="Pfam" id="PF12012">
    <property type="entry name" value="DUF3504"/>
    <property type="match status" value="1"/>
</dbReference>
<feature type="compositionally biased region" description="Polar residues" evidence="9">
    <location>
        <begin position="1984"/>
        <end position="2000"/>
    </location>
</feature>
<keyword evidence="3" id="KW-1017">Isopeptide bond</keyword>
<evidence type="ECO:0000256" key="2">
    <source>
        <dbReference type="ARBA" id="ARBA00022448"/>
    </source>
</evidence>
<dbReference type="GO" id="GO:0003677">
    <property type="term" value="F:DNA binding"/>
    <property type="evidence" value="ECO:0007669"/>
    <property type="project" value="InterPro"/>
</dbReference>
<dbReference type="InterPro" id="IPR021893">
    <property type="entry name" value="ZMYM2-like_C"/>
</dbReference>
<feature type="region of interest" description="Disordered" evidence="9">
    <location>
        <begin position="2010"/>
        <end position="2031"/>
    </location>
</feature>
<dbReference type="InterPro" id="IPR001304">
    <property type="entry name" value="C-type_lectin-like"/>
</dbReference>
<dbReference type="PROSITE" id="PS50800">
    <property type="entry name" value="SAP"/>
    <property type="match status" value="1"/>
</dbReference>
<dbReference type="InterPro" id="IPR003034">
    <property type="entry name" value="SAP_dom"/>
</dbReference>
<reference evidence="13" key="1">
    <citation type="submission" date="2016-11" db="UniProtKB">
        <authorList>
            <consortium name="WormBaseParasite"/>
        </authorList>
    </citation>
    <scope>IDENTIFICATION</scope>
</reference>
<feature type="region of interest" description="Disordered" evidence="9">
    <location>
        <begin position="43"/>
        <end position="67"/>
    </location>
</feature>
<dbReference type="GO" id="GO:0015031">
    <property type="term" value="P:protein transport"/>
    <property type="evidence" value="ECO:0007669"/>
    <property type="project" value="UniProtKB-KW"/>
</dbReference>
<dbReference type="SUPFAM" id="SSF56436">
    <property type="entry name" value="C-type lectin-like"/>
    <property type="match status" value="1"/>
</dbReference>
<dbReference type="GO" id="GO:0015074">
    <property type="term" value="P:DNA integration"/>
    <property type="evidence" value="ECO:0007669"/>
    <property type="project" value="InterPro"/>
</dbReference>
<feature type="compositionally biased region" description="Polar residues" evidence="9">
    <location>
        <begin position="2020"/>
        <end position="2031"/>
    </location>
</feature>
<dbReference type="SUPFAM" id="SSF48371">
    <property type="entry name" value="ARM repeat"/>
    <property type="match status" value="1"/>
</dbReference>
<evidence type="ECO:0000313" key="12">
    <source>
        <dbReference type="Proteomes" id="UP000095280"/>
    </source>
</evidence>
<evidence type="ECO:0000256" key="6">
    <source>
        <dbReference type="ARBA" id="ARBA00022927"/>
    </source>
</evidence>
<dbReference type="InterPro" id="IPR011010">
    <property type="entry name" value="DNA_brk_join_enz"/>
</dbReference>
<dbReference type="InterPro" id="IPR011989">
    <property type="entry name" value="ARM-like"/>
</dbReference>
<evidence type="ECO:0000256" key="5">
    <source>
        <dbReference type="ARBA" id="ARBA00022843"/>
    </source>
</evidence>
<dbReference type="Proteomes" id="UP000095280">
    <property type="component" value="Unplaced"/>
</dbReference>
<dbReference type="InterPro" id="IPR000225">
    <property type="entry name" value="Armadillo"/>
</dbReference>
<dbReference type="SMART" id="SM00185">
    <property type="entry name" value="ARM"/>
    <property type="match status" value="4"/>
</dbReference>
<dbReference type="PROSITE" id="PS50041">
    <property type="entry name" value="C_TYPE_LECTIN_2"/>
    <property type="match status" value="1"/>
</dbReference>
<feature type="compositionally biased region" description="Basic and acidic residues" evidence="9">
    <location>
        <begin position="268"/>
        <end position="277"/>
    </location>
</feature>
<feature type="compositionally biased region" description="Basic residues" evidence="9">
    <location>
        <begin position="517"/>
        <end position="528"/>
    </location>
</feature>
<keyword evidence="2" id="KW-0813">Transport</keyword>
<name>A0A1I8ICT5_9PLAT</name>
<dbReference type="Gene3D" id="1.25.10.10">
    <property type="entry name" value="Leucine-rich Repeat Variant"/>
    <property type="match status" value="1"/>
</dbReference>
<dbReference type="WBParaSite" id="maker-uti_cns_0011463-snap-gene-0.6-mRNA-1">
    <property type="protein sequence ID" value="maker-uti_cns_0011463-snap-gene-0.6-mRNA-1"/>
    <property type="gene ID" value="maker-uti_cns_0011463-snap-gene-0.6"/>
</dbReference>
<accession>A0A1I8ICT5</accession>
<protein>
    <submittedName>
        <fullName evidence="13">SAP domain-containing protein</fullName>
    </submittedName>
</protein>
<dbReference type="Gene3D" id="1.10.720.30">
    <property type="entry name" value="SAP domain"/>
    <property type="match status" value="1"/>
</dbReference>
<feature type="coiled-coil region" evidence="8">
    <location>
        <begin position="574"/>
        <end position="662"/>
    </location>
</feature>
<feature type="region of interest" description="Disordered" evidence="9">
    <location>
        <begin position="255"/>
        <end position="299"/>
    </location>
</feature>
<dbReference type="InterPro" id="IPR016186">
    <property type="entry name" value="C-type_lectin-like/link_sf"/>
</dbReference>
<dbReference type="Gene3D" id="3.10.100.10">
    <property type="entry name" value="Mannose-Binding Protein A, subunit A"/>
    <property type="match status" value="1"/>
</dbReference>
<dbReference type="Gene3D" id="1.10.443.10">
    <property type="entry name" value="Intergrase catalytic core"/>
    <property type="match status" value="1"/>
</dbReference>
<keyword evidence="6" id="KW-0653">Protein transport</keyword>
<feature type="domain" description="SAP" evidence="11">
    <location>
        <begin position="220"/>
        <end position="254"/>
    </location>
</feature>
<feature type="region of interest" description="Disordered" evidence="9">
    <location>
        <begin position="86"/>
        <end position="113"/>
    </location>
</feature>
<evidence type="ECO:0000259" key="10">
    <source>
        <dbReference type="PROSITE" id="PS50041"/>
    </source>
</evidence>
<dbReference type="Pfam" id="PF00514">
    <property type="entry name" value="Arm"/>
    <property type="match status" value="1"/>
</dbReference>
<dbReference type="InterPro" id="IPR036361">
    <property type="entry name" value="SAP_dom_sf"/>
</dbReference>
<dbReference type="InterPro" id="IPR016187">
    <property type="entry name" value="CTDL_fold"/>
</dbReference>
<keyword evidence="5" id="KW-0832">Ubl conjugation</keyword>
<feature type="region of interest" description="Disordered" evidence="9">
    <location>
        <begin position="1981"/>
        <end position="2000"/>
    </location>
</feature>
<dbReference type="InterPro" id="IPR013762">
    <property type="entry name" value="Integrase-like_cat_sf"/>
</dbReference>
<evidence type="ECO:0000256" key="4">
    <source>
        <dbReference type="ARBA" id="ARBA00022553"/>
    </source>
</evidence>
<keyword evidence="4" id="KW-0597">Phosphoprotein</keyword>
<evidence type="ECO:0000256" key="9">
    <source>
        <dbReference type="SAM" id="MobiDB-lite"/>
    </source>
</evidence>
<dbReference type="GO" id="GO:0006310">
    <property type="term" value="P:DNA recombination"/>
    <property type="evidence" value="ECO:0007669"/>
    <property type="project" value="UniProtKB-KW"/>
</dbReference>
<dbReference type="Pfam" id="PF00059">
    <property type="entry name" value="Lectin_C"/>
    <property type="match status" value="1"/>
</dbReference>
<proteinExistence type="inferred from homology"/>
<evidence type="ECO:0000256" key="3">
    <source>
        <dbReference type="ARBA" id="ARBA00022499"/>
    </source>
</evidence>
<evidence type="ECO:0000259" key="11">
    <source>
        <dbReference type="PROSITE" id="PS50800"/>
    </source>
</evidence>
<keyword evidence="8" id="KW-0175">Coiled coil</keyword>